<dbReference type="PANTHER" id="PTHR34062:SF1">
    <property type="entry name" value="NADH-UBIQUINONE OXIDOREDUCTASE 21KDA SUBUNIT N-TERMINAL DOMAIN-CONTAINING PROTEIN"/>
    <property type="match status" value="1"/>
</dbReference>
<evidence type="ECO:0000313" key="5">
    <source>
        <dbReference type="Proteomes" id="UP000094112"/>
    </source>
</evidence>
<organism evidence="4 5">
    <name type="scientific">Wickerhamomyces anomalus (strain ATCC 58044 / CBS 1984 / NCYC 433 / NRRL Y-366-8)</name>
    <name type="common">Yeast</name>
    <name type="synonym">Hansenula anomala</name>
    <dbReference type="NCBI Taxonomy" id="683960"/>
    <lineage>
        <taxon>Eukaryota</taxon>
        <taxon>Fungi</taxon>
        <taxon>Dikarya</taxon>
        <taxon>Ascomycota</taxon>
        <taxon>Saccharomycotina</taxon>
        <taxon>Saccharomycetes</taxon>
        <taxon>Phaffomycetales</taxon>
        <taxon>Wickerhamomycetaceae</taxon>
        <taxon>Wickerhamomyces</taxon>
    </lineage>
</organism>
<feature type="transmembrane region" description="Helical" evidence="1">
    <location>
        <begin position="20"/>
        <end position="40"/>
    </location>
</feature>
<sequence length="184" mass="21064">MAPKFEIIDSDPHFGRVIKYFRLSDYGAWAIGTVGMPGLFTALEYFDHNNGRAFTKPNGGVLRVTTLLGFIGGFFIAYNRSTKRFWGISENSREVQKDRYEIKSKLSKGEPLFGNSTLTPWLQGVASRNSKNSQLNLHLIPWFNLVSHNNHDIDLKKYYEVREGEEAWGFKLPPFEELKQPTSV</sequence>
<evidence type="ECO:0000259" key="2">
    <source>
        <dbReference type="Pfam" id="PF10785"/>
    </source>
</evidence>
<evidence type="ECO:0000256" key="1">
    <source>
        <dbReference type="SAM" id="Phobius"/>
    </source>
</evidence>
<feature type="domain" description="NADH-ubiquinone oxidoreductase 21kDa subunit N-terminal" evidence="2">
    <location>
        <begin position="3"/>
        <end position="90"/>
    </location>
</feature>
<feature type="domain" description="NADH-ubiquinone oxidoreductase 21kDa subunit C-terminal fungi" evidence="3">
    <location>
        <begin position="99"/>
        <end position="180"/>
    </location>
</feature>
<dbReference type="Pfam" id="PF10785">
    <property type="entry name" value="NADH-u_ox-rdase"/>
    <property type="match status" value="1"/>
</dbReference>
<protein>
    <recommendedName>
        <fullName evidence="6">NADH-ubiquinone oxidoreductase 21kDa subunit N-terminal domain-containing protein</fullName>
    </recommendedName>
</protein>
<dbReference type="STRING" id="683960.A0A1E3PAI4"/>
<feature type="transmembrane region" description="Helical" evidence="1">
    <location>
        <begin position="60"/>
        <end position="78"/>
    </location>
</feature>
<dbReference type="InterPro" id="IPR019721">
    <property type="entry name" value="NADH-UbQ_OxRdtase_su21_N"/>
</dbReference>
<keyword evidence="1" id="KW-0472">Membrane</keyword>
<dbReference type="Pfam" id="PF12853">
    <property type="entry name" value="NADH_u_ox_C"/>
    <property type="match status" value="1"/>
</dbReference>
<keyword evidence="1" id="KW-1133">Transmembrane helix</keyword>
<keyword evidence="1" id="KW-0812">Transmembrane</keyword>
<dbReference type="EMBL" id="KV454208">
    <property type="protein sequence ID" value="ODQ62378.1"/>
    <property type="molecule type" value="Genomic_DNA"/>
</dbReference>
<keyword evidence="5" id="KW-1185">Reference proteome</keyword>
<evidence type="ECO:0008006" key="6">
    <source>
        <dbReference type="Google" id="ProtNLM"/>
    </source>
</evidence>
<evidence type="ECO:0000313" key="4">
    <source>
        <dbReference type="EMBL" id="ODQ62378.1"/>
    </source>
</evidence>
<name>A0A1E3PAI4_WICAA</name>
<evidence type="ECO:0000259" key="3">
    <source>
        <dbReference type="Pfam" id="PF12853"/>
    </source>
</evidence>
<dbReference type="PANTHER" id="PTHR34062">
    <property type="entry name" value="OXIDOREDUCTASE 21 KDA SUBUNIT, PUTATIVE (AFU_ORTHOLOGUE AFUA_4G04750)-RELATED"/>
    <property type="match status" value="1"/>
</dbReference>
<proteinExistence type="predicted"/>
<reference evidence="4 5" key="1">
    <citation type="journal article" date="2016" name="Proc. Natl. Acad. Sci. U.S.A.">
        <title>Comparative genomics of biotechnologically important yeasts.</title>
        <authorList>
            <person name="Riley R."/>
            <person name="Haridas S."/>
            <person name="Wolfe K.H."/>
            <person name="Lopes M.R."/>
            <person name="Hittinger C.T."/>
            <person name="Goeker M."/>
            <person name="Salamov A.A."/>
            <person name="Wisecaver J.H."/>
            <person name="Long T.M."/>
            <person name="Calvey C.H."/>
            <person name="Aerts A.L."/>
            <person name="Barry K.W."/>
            <person name="Choi C."/>
            <person name="Clum A."/>
            <person name="Coughlan A.Y."/>
            <person name="Deshpande S."/>
            <person name="Douglass A.P."/>
            <person name="Hanson S.J."/>
            <person name="Klenk H.-P."/>
            <person name="LaButti K.M."/>
            <person name="Lapidus A."/>
            <person name="Lindquist E.A."/>
            <person name="Lipzen A.M."/>
            <person name="Meier-Kolthoff J.P."/>
            <person name="Ohm R.A."/>
            <person name="Otillar R.P."/>
            <person name="Pangilinan J.L."/>
            <person name="Peng Y."/>
            <person name="Rokas A."/>
            <person name="Rosa C.A."/>
            <person name="Scheuner C."/>
            <person name="Sibirny A.A."/>
            <person name="Slot J.C."/>
            <person name="Stielow J.B."/>
            <person name="Sun H."/>
            <person name="Kurtzman C.P."/>
            <person name="Blackwell M."/>
            <person name="Grigoriev I.V."/>
            <person name="Jeffries T.W."/>
        </authorList>
    </citation>
    <scope>NUCLEOTIDE SEQUENCE [LARGE SCALE GENOMIC DNA]</scope>
    <source>
        <strain evidence="5">ATCC 58044 / CBS 1984 / NCYC 433 / NRRL Y-366-8</strain>
    </source>
</reference>
<dbReference type="Proteomes" id="UP000094112">
    <property type="component" value="Unassembled WGS sequence"/>
</dbReference>
<dbReference type="RefSeq" id="XP_019041585.1">
    <property type="nucleotide sequence ID" value="XM_019186129.1"/>
</dbReference>
<gene>
    <name evidence="4" type="ORF">WICANDRAFT_87853</name>
</gene>
<dbReference type="OrthoDB" id="196140at2759"/>
<dbReference type="GeneID" id="30203375"/>
<dbReference type="AlphaFoldDB" id="A0A1E3PAI4"/>
<dbReference type="InterPro" id="IPR024549">
    <property type="entry name" value="NADH-UbQ_OxRdtase_su21_C_fun"/>
</dbReference>
<dbReference type="InterPro" id="IPR053229">
    <property type="entry name" value="NADH-Q_oxidrdct_subunit"/>
</dbReference>
<accession>A0A1E3PAI4</accession>